<comment type="caution">
    <text evidence="3">The sequence shown here is derived from an EMBL/GenBank/DDBJ whole genome shotgun (WGS) entry which is preliminary data.</text>
</comment>
<dbReference type="Proteomes" id="UP000017148">
    <property type="component" value="Unassembled WGS sequence"/>
</dbReference>
<evidence type="ECO:0000313" key="4">
    <source>
        <dbReference type="Proteomes" id="UP000017148"/>
    </source>
</evidence>
<keyword evidence="2" id="KW-0732">Signal</keyword>
<accession>U7D6K0</accession>
<dbReference type="EMBL" id="ASJR01000011">
    <property type="protein sequence ID" value="ERP31563.1"/>
    <property type="molecule type" value="Genomic_DNA"/>
</dbReference>
<feature type="coiled-coil region" evidence="1">
    <location>
        <begin position="396"/>
        <end position="423"/>
    </location>
</feature>
<dbReference type="AlphaFoldDB" id="U7D6K0"/>
<keyword evidence="1" id="KW-0175">Coiled coil</keyword>
<feature type="chain" id="PRO_5004681705" evidence="2">
    <location>
        <begin position="18"/>
        <end position="549"/>
    </location>
</feature>
<evidence type="ECO:0000256" key="1">
    <source>
        <dbReference type="SAM" id="Coils"/>
    </source>
</evidence>
<evidence type="ECO:0000313" key="3">
    <source>
        <dbReference type="EMBL" id="ERP31563.1"/>
    </source>
</evidence>
<reference evidence="3 4" key="1">
    <citation type="journal article" date="2013" name="Environ. Microbiol.">
        <title>Genome analysis of Chitinivibrio alkaliphilus gen. nov., sp. nov., a novel extremely haloalkaliphilic anaerobic chitinolytic bacterium from the candidate phylum Termite Group 3.</title>
        <authorList>
            <person name="Sorokin D.Y."/>
            <person name="Gumerov V.M."/>
            <person name="Rakitin A.L."/>
            <person name="Beletsky A.V."/>
            <person name="Damste J.S."/>
            <person name="Muyzer G."/>
            <person name="Mardanov A.V."/>
            <person name="Ravin N.V."/>
        </authorList>
    </citation>
    <scope>NUCLEOTIDE SEQUENCE [LARGE SCALE GENOMIC DNA]</scope>
    <source>
        <strain evidence="3 4">ACht1</strain>
    </source>
</reference>
<sequence>MKRQVLLWLLISLPLGAQEFLSQAEIDTTIQRAYYRFIAADRRAGGSSTSQKEAIQQARQAAQRLREKAETDPNARYILWRVNELEAQIALEQEEYNTVNAYRRGVEINEIVDEFNKELDAERPSFAKLYGLHASMLSLDTRHANELADLVNHHQRYIRQKTTQSINDAFGRGDYDTAKELYEYAVSNRRYLGISPGLYDQWSRRITQRRTAQFLRDELDERLRKVEEQVAANQHITHSRRTIQIFSADLENASERLDRSFTNRYQRRLEEMAAEIDRVEDSLVSHGISLIRPGDTQEAARFMENTLSQAGISNSKLAMVDRKILQASQRHMDDETAKSVARQLEGLNGAAPTGGLISTGDIQGRLHSRRDSVEQRFAMIEAKAIQHYRRENRRKMRRFDREHRRLTRNQARAEDRLAAITELLDRGRFRRARRRYDRHRDDLFAYGDARSLFIVRMRINEYFETHDDPDIARIQALQEEQSDSAHAAKAAEVIGKIYTNVENRNFMDALKIYYTNTDLLREHAHDEAFSAMRVYLLRRYNNEYSLYDG</sequence>
<feature type="coiled-coil region" evidence="1">
    <location>
        <begin position="48"/>
        <end position="102"/>
    </location>
</feature>
<gene>
    <name evidence="3" type="ORF">CALK_1426</name>
</gene>
<proteinExistence type="predicted"/>
<organism evidence="3 4">
    <name type="scientific">Chitinivibrio alkaliphilus ACht1</name>
    <dbReference type="NCBI Taxonomy" id="1313304"/>
    <lineage>
        <taxon>Bacteria</taxon>
        <taxon>Pseudomonadati</taxon>
        <taxon>Fibrobacterota</taxon>
        <taxon>Chitinivibrionia</taxon>
        <taxon>Chitinivibrionales</taxon>
        <taxon>Chitinivibrionaceae</taxon>
        <taxon>Chitinivibrio</taxon>
    </lineage>
</organism>
<feature type="signal peptide" evidence="2">
    <location>
        <begin position="1"/>
        <end position="17"/>
    </location>
</feature>
<feature type="coiled-coil region" evidence="1">
    <location>
        <begin position="209"/>
        <end position="236"/>
    </location>
</feature>
<dbReference type="RefSeq" id="WP_022636882.1">
    <property type="nucleotide sequence ID" value="NZ_ASJR01000011.1"/>
</dbReference>
<protein>
    <submittedName>
        <fullName evidence="3">Uncharacterized protein</fullName>
    </submittedName>
</protein>
<evidence type="ECO:0000256" key="2">
    <source>
        <dbReference type="SAM" id="SignalP"/>
    </source>
</evidence>
<name>U7D6K0_9BACT</name>
<dbReference type="STRING" id="1313304.CALK_1426"/>
<keyword evidence="4" id="KW-1185">Reference proteome</keyword>